<organism evidence="1 2">
    <name type="scientific">Escherichia phage ZCEC13</name>
    <dbReference type="NCBI Taxonomy" id="2935866"/>
    <lineage>
        <taxon>Viruses</taxon>
        <taxon>Duplodnaviria</taxon>
        <taxon>Heunggongvirae</taxon>
        <taxon>Uroviricota</taxon>
        <taxon>Caudoviricetes</taxon>
        <taxon>Jameshumphriesvirinae</taxon>
        <taxon>Zewailvirus</taxon>
        <taxon>Zewailvirus ZCEC13</taxon>
    </lineage>
</organism>
<proteinExistence type="predicted"/>
<protein>
    <submittedName>
        <fullName evidence="1">Uncharacterized protein</fullName>
    </submittedName>
</protein>
<name>A0AAE9KT74_9CAUD</name>
<evidence type="ECO:0000313" key="1">
    <source>
        <dbReference type="EMBL" id="UPU16080.1"/>
    </source>
</evidence>
<sequence>MLLCFTTLPQSLTAYPSARLDHLLGGYNRKEHSVVPASCATRKRFRRPLSSLQVL</sequence>
<reference evidence="1" key="1">
    <citation type="submission" date="2022-03" db="EMBL/GenBank/DDBJ databases">
        <authorList>
            <person name="Ragab S."/>
            <person name="Abdelmoteleb M."/>
            <person name="El-Shibiny A."/>
        </authorList>
    </citation>
    <scope>NUCLEOTIDE SEQUENCE</scope>
</reference>
<accession>A0AAE9KT74</accession>
<dbReference type="Proteomes" id="UP000830967">
    <property type="component" value="Segment"/>
</dbReference>
<keyword evidence="2" id="KW-1185">Reference proteome</keyword>
<evidence type="ECO:0000313" key="2">
    <source>
        <dbReference type="Proteomes" id="UP000830967"/>
    </source>
</evidence>
<dbReference type="EMBL" id="ON086804">
    <property type="protein sequence ID" value="UPU16080.1"/>
    <property type="molecule type" value="Genomic_DNA"/>
</dbReference>